<dbReference type="InterPro" id="IPR046824">
    <property type="entry name" value="Mss51-like_C"/>
</dbReference>
<keyword evidence="3" id="KW-1185">Reference proteome</keyword>
<dbReference type="PANTHER" id="PTHR47570">
    <property type="entry name" value="ZINC ION BINDING PROTEIN"/>
    <property type="match status" value="1"/>
</dbReference>
<feature type="domain" description="Mitochondrial splicing suppressor 51-like C-terminal" evidence="1">
    <location>
        <begin position="210"/>
        <end position="423"/>
    </location>
</feature>
<dbReference type="OrthoDB" id="432970at2759"/>
<dbReference type="AlphaFoldDB" id="A0A0C3NN43"/>
<accession>A0A0C3NN43</accession>
<dbReference type="Proteomes" id="UP000054217">
    <property type="component" value="Unassembled WGS sequence"/>
</dbReference>
<gene>
    <name evidence="2" type="ORF">M404DRAFT_27910</name>
</gene>
<dbReference type="HOGENOM" id="CLU_043843_0_0_1"/>
<evidence type="ECO:0000313" key="2">
    <source>
        <dbReference type="EMBL" id="KIO02290.1"/>
    </source>
</evidence>
<reference evidence="2 3" key="1">
    <citation type="submission" date="2014-04" db="EMBL/GenBank/DDBJ databases">
        <authorList>
            <consortium name="DOE Joint Genome Institute"/>
            <person name="Kuo A."/>
            <person name="Kohler A."/>
            <person name="Costa M.D."/>
            <person name="Nagy L.G."/>
            <person name="Floudas D."/>
            <person name="Copeland A."/>
            <person name="Barry K.W."/>
            <person name="Cichocki N."/>
            <person name="Veneault-Fourrey C."/>
            <person name="LaButti K."/>
            <person name="Lindquist E.A."/>
            <person name="Lipzen A."/>
            <person name="Lundell T."/>
            <person name="Morin E."/>
            <person name="Murat C."/>
            <person name="Sun H."/>
            <person name="Tunlid A."/>
            <person name="Henrissat B."/>
            <person name="Grigoriev I.V."/>
            <person name="Hibbett D.S."/>
            <person name="Martin F."/>
            <person name="Nordberg H.P."/>
            <person name="Cantor M.N."/>
            <person name="Hua S.X."/>
        </authorList>
    </citation>
    <scope>NUCLEOTIDE SEQUENCE [LARGE SCALE GENOMIC DNA]</scope>
    <source>
        <strain evidence="2 3">Marx 270</strain>
    </source>
</reference>
<proteinExistence type="predicted"/>
<evidence type="ECO:0000313" key="3">
    <source>
        <dbReference type="Proteomes" id="UP000054217"/>
    </source>
</evidence>
<reference evidence="3" key="2">
    <citation type="submission" date="2015-01" db="EMBL/GenBank/DDBJ databases">
        <title>Evolutionary Origins and Diversification of the Mycorrhizal Mutualists.</title>
        <authorList>
            <consortium name="DOE Joint Genome Institute"/>
            <consortium name="Mycorrhizal Genomics Consortium"/>
            <person name="Kohler A."/>
            <person name="Kuo A."/>
            <person name="Nagy L.G."/>
            <person name="Floudas D."/>
            <person name="Copeland A."/>
            <person name="Barry K.W."/>
            <person name="Cichocki N."/>
            <person name="Veneault-Fourrey C."/>
            <person name="LaButti K."/>
            <person name="Lindquist E.A."/>
            <person name="Lipzen A."/>
            <person name="Lundell T."/>
            <person name="Morin E."/>
            <person name="Murat C."/>
            <person name="Riley R."/>
            <person name="Ohm R."/>
            <person name="Sun H."/>
            <person name="Tunlid A."/>
            <person name="Henrissat B."/>
            <person name="Grigoriev I.V."/>
            <person name="Hibbett D.S."/>
            <person name="Martin F."/>
        </authorList>
    </citation>
    <scope>NUCLEOTIDE SEQUENCE [LARGE SCALE GENOMIC DNA]</scope>
    <source>
        <strain evidence="3">Marx 270</strain>
    </source>
</reference>
<dbReference type="PANTHER" id="PTHR47570:SF1">
    <property type="entry name" value="ZINC ION BINDING PROTEIN"/>
    <property type="match status" value="1"/>
</dbReference>
<dbReference type="EMBL" id="KN831982">
    <property type="protein sequence ID" value="KIO02290.1"/>
    <property type="molecule type" value="Genomic_DNA"/>
</dbReference>
<dbReference type="STRING" id="870435.A0A0C3NN43"/>
<name>A0A0C3NN43_PISTI</name>
<protein>
    <recommendedName>
        <fullName evidence="1">Mitochondrial splicing suppressor 51-like C-terminal domain-containing protein</fullName>
    </recommendedName>
</protein>
<dbReference type="Pfam" id="PF20179">
    <property type="entry name" value="MSS51_C"/>
    <property type="match status" value="1"/>
</dbReference>
<organism evidence="2 3">
    <name type="scientific">Pisolithus tinctorius Marx 270</name>
    <dbReference type="NCBI Taxonomy" id="870435"/>
    <lineage>
        <taxon>Eukaryota</taxon>
        <taxon>Fungi</taxon>
        <taxon>Dikarya</taxon>
        <taxon>Basidiomycota</taxon>
        <taxon>Agaricomycotina</taxon>
        <taxon>Agaricomycetes</taxon>
        <taxon>Agaricomycetidae</taxon>
        <taxon>Boletales</taxon>
        <taxon>Sclerodermatineae</taxon>
        <taxon>Pisolithaceae</taxon>
        <taxon>Pisolithus</taxon>
    </lineage>
</organism>
<evidence type="ECO:0000259" key="1">
    <source>
        <dbReference type="Pfam" id="PF20179"/>
    </source>
</evidence>
<sequence>MESMQALLRNTVPSLAEMDRITYKAAEELRREMTRPGGQPEKLDFAPAATCFRCGMPILDRKLHMEKVPLVQAILKQFPWGRIEKDGTFADQFILAYYGVLGHEGFGYWSIPGGNSPHMVHSDTRGPVDHDLLRVASQEGYQHGYQLLRSKHLDDKEGWKLEDRLIPKLHFESGMEPTIASSANVVDWKSWYSWRNLPPESPAALLMHYPLTMYQLLVHVLRITHPSRNSAEHRQSINVHYLGPEVELNFLPLFSELALLLPYTDIRLTMYGTAVHNIVQHGKKGSIAMKSKQNLPVYTYTSPSSMGGSTLAIYLHGEHENWDPRLPSMTDNLPDAIVAANAGLLSYKGWQGVVLYCHVERTPFAVTEYAEQSAEVQVDALPKMLMHSMPYLQSRMNTAALLNLMSPRTYPIEFNPFQRPGQRYIGTVRLPNVPNGFTIKIVGNEKNEEKGEGSDTYVSSGVPNAGSTALEVQELVGKAKGMSLDGLD</sequence>
<dbReference type="InParanoid" id="A0A0C3NN43"/>